<name>A0A0K9PES2_ZOSMR</name>
<keyword evidence="2" id="KW-1185">Reference proteome</keyword>
<dbReference type="PANTHER" id="PTHR31048">
    <property type="entry name" value="OS03G0233200 PROTEIN"/>
    <property type="match status" value="1"/>
</dbReference>
<dbReference type="EMBL" id="LFYR01000899">
    <property type="protein sequence ID" value="KMZ67568.1"/>
    <property type="molecule type" value="Genomic_DNA"/>
</dbReference>
<gene>
    <name evidence="1" type="ORF">ZOSMA_2635G00030</name>
</gene>
<evidence type="ECO:0008006" key="3">
    <source>
        <dbReference type="Google" id="ProtNLM"/>
    </source>
</evidence>
<organism evidence="1 2">
    <name type="scientific">Zostera marina</name>
    <name type="common">Eelgrass</name>
    <dbReference type="NCBI Taxonomy" id="29655"/>
    <lineage>
        <taxon>Eukaryota</taxon>
        <taxon>Viridiplantae</taxon>
        <taxon>Streptophyta</taxon>
        <taxon>Embryophyta</taxon>
        <taxon>Tracheophyta</taxon>
        <taxon>Spermatophyta</taxon>
        <taxon>Magnoliopsida</taxon>
        <taxon>Liliopsida</taxon>
        <taxon>Zosteraceae</taxon>
        <taxon>Zostera</taxon>
    </lineage>
</organism>
<dbReference type="InterPro" id="IPR001938">
    <property type="entry name" value="Thaumatin"/>
</dbReference>
<dbReference type="Proteomes" id="UP000036987">
    <property type="component" value="Unassembled WGS sequence"/>
</dbReference>
<reference evidence="2" key="1">
    <citation type="journal article" date="2016" name="Nature">
        <title>The genome of the seagrass Zostera marina reveals angiosperm adaptation to the sea.</title>
        <authorList>
            <person name="Olsen J.L."/>
            <person name="Rouze P."/>
            <person name="Verhelst B."/>
            <person name="Lin Y.-C."/>
            <person name="Bayer T."/>
            <person name="Collen J."/>
            <person name="Dattolo E."/>
            <person name="De Paoli E."/>
            <person name="Dittami S."/>
            <person name="Maumus F."/>
            <person name="Michel G."/>
            <person name="Kersting A."/>
            <person name="Lauritano C."/>
            <person name="Lohaus R."/>
            <person name="Toepel M."/>
            <person name="Tonon T."/>
            <person name="Vanneste K."/>
            <person name="Amirebrahimi M."/>
            <person name="Brakel J."/>
            <person name="Bostroem C."/>
            <person name="Chovatia M."/>
            <person name="Grimwood J."/>
            <person name="Jenkins J.W."/>
            <person name="Jueterbock A."/>
            <person name="Mraz A."/>
            <person name="Stam W.T."/>
            <person name="Tice H."/>
            <person name="Bornberg-Bauer E."/>
            <person name="Green P.J."/>
            <person name="Pearson G.A."/>
            <person name="Procaccini G."/>
            <person name="Duarte C.M."/>
            <person name="Schmutz J."/>
            <person name="Reusch T.B.H."/>
            <person name="Van de Peer Y."/>
        </authorList>
    </citation>
    <scope>NUCLEOTIDE SEQUENCE [LARGE SCALE GENOMIC DNA]</scope>
    <source>
        <strain evidence="2">cv. Finnish</strain>
    </source>
</reference>
<dbReference type="SMART" id="SM00205">
    <property type="entry name" value="THN"/>
    <property type="match status" value="1"/>
</dbReference>
<dbReference type="Pfam" id="PF00314">
    <property type="entry name" value="Thaumatin"/>
    <property type="match status" value="1"/>
</dbReference>
<comment type="caution">
    <text evidence="1">The sequence shown here is derived from an EMBL/GenBank/DDBJ whole genome shotgun (WGS) entry which is preliminary data.</text>
</comment>
<dbReference type="OMA" id="FNQSCPK"/>
<protein>
    <recommendedName>
        <fullName evidence="3">Thaumatin-like protein</fullName>
    </recommendedName>
</protein>
<dbReference type="PROSITE" id="PS51367">
    <property type="entry name" value="THAUMATIN_2"/>
    <property type="match status" value="1"/>
</dbReference>
<evidence type="ECO:0000313" key="1">
    <source>
        <dbReference type="EMBL" id="KMZ67568.1"/>
    </source>
</evidence>
<dbReference type="STRING" id="29655.A0A0K9PES2"/>
<dbReference type="OrthoDB" id="430315at2759"/>
<dbReference type="GO" id="GO:0006952">
    <property type="term" value="P:defense response"/>
    <property type="evidence" value="ECO:0000318"/>
    <property type="project" value="GO_Central"/>
</dbReference>
<dbReference type="InterPro" id="IPR037176">
    <property type="entry name" value="Osmotin/thaumatin-like_sf"/>
</dbReference>
<feature type="non-terminal residue" evidence="1">
    <location>
        <position position="1"/>
    </location>
</feature>
<accession>A0A0K9PES2</accession>
<dbReference type="AlphaFoldDB" id="A0A0K9PES2"/>
<sequence>VDGYNLPMVVDVTSTIDECLSTGCSVDLNRVCPVKLRVRNGDACRSACEAFGRPEYCCSGVFSNPNTCQPSVYSRMFKSACPRSYSYAYDDATSTFTCTSADYEVTFCPGGGQSLANATGAGVWLTNVVRGDAPITRKRFSPFRQAFVSASTIFIFDLLFRY</sequence>
<evidence type="ECO:0000313" key="2">
    <source>
        <dbReference type="Proteomes" id="UP000036987"/>
    </source>
</evidence>
<dbReference type="SUPFAM" id="SSF49870">
    <property type="entry name" value="Osmotin, thaumatin-like protein"/>
    <property type="match status" value="1"/>
</dbReference>
<proteinExistence type="predicted"/>
<dbReference type="Gene3D" id="2.60.110.10">
    <property type="entry name" value="Thaumatin"/>
    <property type="match status" value="1"/>
</dbReference>